<evidence type="ECO:0000313" key="7">
    <source>
        <dbReference type="EMBL" id="PFH50362.1"/>
    </source>
</evidence>
<evidence type="ECO:0000313" key="8">
    <source>
        <dbReference type="Proteomes" id="UP000242287"/>
    </source>
</evidence>
<dbReference type="InterPro" id="IPR001406">
    <property type="entry name" value="PsdUridine_synth_TruA"/>
</dbReference>
<evidence type="ECO:0000256" key="3">
    <source>
        <dbReference type="ARBA" id="ARBA00023235"/>
    </source>
</evidence>
<dbReference type="EC" id="5.4.99.12" evidence="4"/>
<dbReference type="GO" id="GO:1990481">
    <property type="term" value="P:mRNA pseudouridine synthesis"/>
    <property type="evidence" value="ECO:0007669"/>
    <property type="project" value="TreeGrafter"/>
</dbReference>
<sequence length="447" mass="51187">MPPKYHDWSQNQLIARITQLESKLQAIAPPSTSKLEPKLSEKDFQFSSYPRRKIALKFCYSGRYYNGLAYQTLWTPLPTVEGVLFDALATARLIDLDAGFEGCEWERCGRTDRGVSAAGQVVSLWVPHTKLEHDYIAILNRLLPSTIRITAWSPVSPSFSARFSCQYRHYKYFFSPDNLDISRMRAAAARMVGEHDFRNLCKLDPPKQITMFKRRIIKVNIDPVEDNLDGLYVLNLVGSAFLYHQVRHIMAVLFMVGTGLEHPSVITSLLNVAEDTEQKLNDDDPPLQVVNARPEYQMADALPLMLWECGYKPEDVDWRINAYTDENKRKGNNGDLYNSMEAVHEKSRISAALDQHFLEAARQHHPPPKRLFPTDQWPDNSAKVLMNVPLGGGTYKRMMRYTPLLDRVRMDPVEVVNERWRNGKGARKEERKKAEAENGVMDADGDE</sequence>
<dbReference type="Gene3D" id="3.30.70.660">
    <property type="entry name" value="Pseudouridine synthase I, catalytic domain, C-terminal subdomain"/>
    <property type="match status" value="1"/>
</dbReference>
<dbReference type="EMBL" id="KZ302005">
    <property type="protein sequence ID" value="PFH50362.1"/>
    <property type="molecule type" value="Genomic_DNA"/>
</dbReference>
<dbReference type="STRING" id="703135.A0A2A9NRQ6"/>
<evidence type="ECO:0000256" key="1">
    <source>
        <dbReference type="ARBA" id="ARBA00009375"/>
    </source>
</evidence>
<name>A0A2A9NRQ6_9AGAR</name>
<dbReference type="GO" id="GO:0160147">
    <property type="term" value="F:tRNA pseudouridine(38-40) synthase activity"/>
    <property type="evidence" value="ECO:0007669"/>
    <property type="project" value="UniProtKB-EC"/>
</dbReference>
<dbReference type="InterPro" id="IPR020097">
    <property type="entry name" value="PsdUridine_synth_TruA_a/b_dom"/>
</dbReference>
<dbReference type="PANTHER" id="PTHR11142:SF5">
    <property type="entry name" value="TRNA PSEUDOURIDINE(38_39) SYNTHASE"/>
    <property type="match status" value="1"/>
</dbReference>
<feature type="region of interest" description="Disordered" evidence="5">
    <location>
        <begin position="422"/>
        <end position="447"/>
    </location>
</feature>
<evidence type="ECO:0000256" key="4">
    <source>
        <dbReference type="RuleBase" id="RU003792"/>
    </source>
</evidence>
<dbReference type="AlphaFoldDB" id="A0A2A9NRQ6"/>
<feature type="compositionally biased region" description="Basic and acidic residues" evidence="5">
    <location>
        <begin position="422"/>
        <end position="436"/>
    </location>
</feature>
<organism evidence="7 8">
    <name type="scientific">Amanita thiersii Skay4041</name>
    <dbReference type="NCBI Taxonomy" id="703135"/>
    <lineage>
        <taxon>Eukaryota</taxon>
        <taxon>Fungi</taxon>
        <taxon>Dikarya</taxon>
        <taxon>Basidiomycota</taxon>
        <taxon>Agaricomycotina</taxon>
        <taxon>Agaricomycetes</taxon>
        <taxon>Agaricomycetidae</taxon>
        <taxon>Agaricales</taxon>
        <taxon>Pluteineae</taxon>
        <taxon>Amanitaceae</taxon>
        <taxon>Amanita</taxon>
    </lineage>
</organism>
<dbReference type="HAMAP" id="MF_00171">
    <property type="entry name" value="TruA"/>
    <property type="match status" value="1"/>
</dbReference>
<dbReference type="Proteomes" id="UP000242287">
    <property type="component" value="Unassembled WGS sequence"/>
</dbReference>
<comment type="catalytic activity">
    <reaction evidence="4">
        <text>uridine(38/39/40) in tRNA = pseudouridine(38/39/40) in tRNA</text>
        <dbReference type="Rhea" id="RHEA:22376"/>
        <dbReference type="Rhea" id="RHEA-COMP:10085"/>
        <dbReference type="Rhea" id="RHEA-COMP:10087"/>
        <dbReference type="ChEBI" id="CHEBI:65314"/>
        <dbReference type="ChEBI" id="CHEBI:65315"/>
        <dbReference type="EC" id="5.4.99.12"/>
    </reaction>
</comment>
<dbReference type="InterPro" id="IPR020095">
    <property type="entry name" value="PsdUridine_synth_TruA_C"/>
</dbReference>
<protein>
    <recommendedName>
        <fullName evidence="4">tRNA pseudouridine synthase</fullName>
        <ecNumber evidence="4">5.4.99.12</ecNumber>
    </recommendedName>
</protein>
<gene>
    <name evidence="7" type="ORF">AMATHDRAFT_145251</name>
</gene>
<keyword evidence="2 4" id="KW-0819">tRNA processing</keyword>
<dbReference type="OrthoDB" id="25767at2759"/>
<dbReference type="Pfam" id="PF01416">
    <property type="entry name" value="PseudoU_synth_1"/>
    <property type="match status" value="1"/>
</dbReference>
<proteinExistence type="inferred from homology"/>
<evidence type="ECO:0000256" key="5">
    <source>
        <dbReference type="SAM" id="MobiDB-lite"/>
    </source>
</evidence>
<dbReference type="InterPro" id="IPR020103">
    <property type="entry name" value="PsdUridine_synth_cat_dom_sf"/>
</dbReference>
<accession>A0A2A9NRQ6</accession>
<dbReference type="InterPro" id="IPR020094">
    <property type="entry name" value="TruA/RsuA/RluB/E/F_N"/>
</dbReference>
<dbReference type="GO" id="GO:0005634">
    <property type="term" value="C:nucleus"/>
    <property type="evidence" value="ECO:0007669"/>
    <property type="project" value="TreeGrafter"/>
</dbReference>
<keyword evidence="3 4" id="KW-0413">Isomerase</keyword>
<dbReference type="GO" id="GO:0031119">
    <property type="term" value="P:tRNA pseudouridine synthesis"/>
    <property type="evidence" value="ECO:0007669"/>
    <property type="project" value="TreeGrafter"/>
</dbReference>
<dbReference type="PANTHER" id="PTHR11142">
    <property type="entry name" value="PSEUDOURIDYLATE SYNTHASE"/>
    <property type="match status" value="1"/>
</dbReference>
<evidence type="ECO:0000256" key="2">
    <source>
        <dbReference type="ARBA" id="ARBA00022694"/>
    </source>
</evidence>
<dbReference type="Gene3D" id="3.30.70.580">
    <property type="entry name" value="Pseudouridine synthase I, catalytic domain, N-terminal subdomain"/>
    <property type="match status" value="1"/>
</dbReference>
<dbReference type="NCBIfam" id="TIGR00071">
    <property type="entry name" value="hisT_truA"/>
    <property type="match status" value="1"/>
</dbReference>
<dbReference type="GO" id="GO:0005737">
    <property type="term" value="C:cytoplasm"/>
    <property type="evidence" value="ECO:0007669"/>
    <property type="project" value="TreeGrafter"/>
</dbReference>
<dbReference type="GO" id="GO:0003723">
    <property type="term" value="F:RNA binding"/>
    <property type="evidence" value="ECO:0007669"/>
    <property type="project" value="InterPro"/>
</dbReference>
<comment type="similarity">
    <text evidence="1 4">Belongs to the tRNA pseudouridine synthase TruA family.</text>
</comment>
<dbReference type="SUPFAM" id="SSF55120">
    <property type="entry name" value="Pseudouridine synthase"/>
    <property type="match status" value="1"/>
</dbReference>
<reference evidence="7 8" key="1">
    <citation type="submission" date="2014-02" db="EMBL/GenBank/DDBJ databases">
        <title>Transposable element dynamics among asymbiotic and ectomycorrhizal Amanita fungi.</title>
        <authorList>
            <consortium name="DOE Joint Genome Institute"/>
            <person name="Hess J."/>
            <person name="Skrede I."/>
            <person name="Wolfe B."/>
            <person name="LaButti K."/>
            <person name="Ohm R.A."/>
            <person name="Grigoriev I.V."/>
            <person name="Pringle A."/>
        </authorList>
    </citation>
    <scope>NUCLEOTIDE SEQUENCE [LARGE SCALE GENOMIC DNA]</scope>
    <source>
        <strain evidence="7 8">SKay4041</strain>
    </source>
</reference>
<evidence type="ECO:0000259" key="6">
    <source>
        <dbReference type="Pfam" id="PF01416"/>
    </source>
</evidence>
<feature type="domain" description="Pseudouridine synthase I TruA alpha/beta" evidence="6">
    <location>
        <begin position="187"/>
        <end position="311"/>
    </location>
</feature>
<keyword evidence="8" id="KW-1185">Reference proteome</keyword>